<evidence type="ECO:0000256" key="2">
    <source>
        <dbReference type="SAM" id="Phobius"/>
    </source>
</evidence>
<dbReference type="InterPro" id="IPR007730">
    <property type="entry name" value="SPOR-like_dom"/>
</dbReference>
<feature type="region of interest" description="Disordered" evidence="1">
    <location>
        <begin position="151"/>
        <end position="184"/>
    </location>
</feature>
<sequence>MSEGLDPILQQKEQQQLKTQLLWRLGIAGGLITAILFGIGWIEKSQENAAPNVQIPQIAPELNASEPEAIASAASEAATAAPSPTASASPKPTDSPKPSAISATTAPPHTTTNPASKQVNSSPIQKIENAPKNIPQTSKQPEITPRALATAIPLNNKPSPTLNSKSVTSETPTNTNSRPLVADYPAPLNSARGYSVQAGVFLLSNNAEKLLSQLQQAGIPAYLETRVQIGPFKSKAEADAAVKKLKALGITPVVKTE</sequence>
<feature type="region of interest" description="Disordered" evidence="1">
    <location>
        <begin position="67"/>
        <end position="122"/>
    </location>
</feature>
<keyword evidence="2" id="KW-1133">Transmembrane helix</keyword>
<proteinExistence type="predicted"/>
<name>A0A7D5VC99_9NEIS</name>
<organism evidence="4 5">
    <name type="scientific">Chitinibacter fontanus</name>
    <dbReference type="NCBI Taxonomy" id="1737446"/>
    <lineage>
        <taxon>Bacteria</taxon>
        <taxon>Pseudomonadati</taxon>
        <taxon>Pseudomonadota</taxon>
        <taxon>Betaproteobacteria</taxon>
        <taxon>Neisseriales</taxon>
        <taxon>Chitinibacteraceae</taxon>
        <taxon>Chitinibacter</taxon>
    </lineage>
</organism>
<gene>
    <name evidence="4" type="ORF">HZU75_15320</name>
</gene>
<dbReference type="Proteomes" id="UP000510822">
    <property type="component" value="Chromosome"/>
</dbReference>
<evidence type="ECO:0000313" key="5">
    <source>
        <dbReference type="Proteomes" id="UP000510822"/>
    </source>
</evidence>
<keyword evidence="2" id="KW-0812">Transmembrane</keyword>
<dbReference type="GO" id="GO:0042834">
    <property type="term" value="F:peptidoglycan binding"/>
    <property type="evidence" value="ECO:0007669"/>
    <property type="project" value="InterPro"/>
</dbReference>
<dbReference type="Pfam" id="PF05036">
    <property type="entry name" value="SPOR"/>
    <property type="match status" value="1"/>
</dbReference>
<dbReference type="InterPro" id="IPR036680">
    <property type="entry name" value="SPOR-like_sf"/>
</dbReference>
<dbReference type="RefSeq" id="WP_180306855.1">
    <property type="nucleotide sequence ID" value="NZ_CP058952.1"/>
</dbReference>
<evidence type="ECO:0000256" key="1">
    <source>
        <dbReference type="SAM" id="MobiDB-lite"/>
    </source>
</evidence>
<evidence type="ECO:0000259" key="3">
    <source>
        <dbReference type="Pfam" id="PF05036"/>
    </source>
</evidence>
<dbReference type="EMBL" id="CP058952">
    <property type="protein sequence ID" value="QLI82780.1"/>
    <property type="molecule type" value="Genomic_DNA"/>
</dbReference>
<reference evidence="4 5" key="1">
    <citation type="journal article" date="2016" name="Int. J. Syst. Evol. Microbiol.">
        <title>Chitinibacter fontanus sp. nov., isolated from a spring.</title>
        <authorList>
            <person name="Sheu S.Y."/>
            <person name="Li Y.S."/>
            <person name="Young C.C."/>
            <person name="Chen W.M."/>
        </authorList>
    </citation>
    <scope>NUCLEOTIDE SEQUENCE [LARGE SCALE GENOMIC DNA]</scope>
    <source>
        <strain evidence="4 5">STM-7</strain>
    </source>
</reference>
<accession>A0A7D5VC99</accession>
<evidence type="ECO:0000313" key="4">
    <source>
        <dbReference type="EMBL" id="QLI82780.1"/>
    </source>
</evidence>
<dbReference type="SUPFAM" id="SSF110997">
    <property type="entry name" value="Sporulation related repeat"/>
    <property type="match status" value="1"/>
</dbReference>
<keyword evidence="5" id="KW-1185">Reference proteome</keyword>
<feature type="transmembrane region" description="Helical" evidence="2">
    <location>
        <begin position="21"/>
        <end position="42"/>
    </location>
</feature>
<feature type="domain" description="SPOR" evidence="3">
    <location>
        <begin position="191"/>
        <end position="255"/>
    </location>
</feature>
<feature type="compositionally biased region" description="Low complexity" evidence="1">
    <location>
        <begin position="67"/>
        <end position="116"/>
    </location>
</feature>
<protein>
    <submittedName>
        <fullName evidence="4">SPOR domain-containing protein</fullName>
    </submittedName>
</protein>
<keyword evidence="2" id="KW-0472">Membrane</keyword>
<dbReference type="AlphaFoldDB" id="A0A7D5VC99"/>
<feature type="compositionally biased region" description="Polar residues" evidence="1">
    <location>
        <begin position="156"/>
        <end position="178"/>
    </location>
</feature>
<dbReference type="KEGG" id="cfon:HZU75_15320"/>
<dbReference type="Gene3D" id="3.30.70.1070">
    <property type="entry name" value="Sporulation related repeat"/>
    <property type="match status" value="1"/>
</dbReference>